<organism evidence="12 13">
    <name type="scientific">Desmophyllum pertusum</name>
    <dbReference type="NCBI Taxonomy" id="174260"/>
    <lineage>
        <taxon>Eukaryota</taxon>
        <taxon>Metazoa</taxon>
        <taxon>Cnidaria</taxon>
        <taxon>Anthozoa</taxon>
        <taxon>Hexacorallia</taxon>
        <taxon>Scleractinia</taxon>
        <taxon>Caryophylliina</taxon>
        <taxon>Caryophylliidae</taxon>
        <taxon>Desmophyllum</taxon>
    </lineage>
</organism>
<feature type="domain" description="Topo IIA-type catalytic" evidence="11">
    <location>
        <begin position="161"/>
        <end position="198"/>
    </location>
</feature>
<dbReference type="GO" id="GO:0003677">
    <property type="term" value="F:DNA binding"/>
    <property type="evidence" value="ECO:0007669"/>
    <property type="project" value="UniProtKB-UniRule"/>
</dbReference>
<dbReference type="Proteomes" id="UP001163046">
    <property type="component" value="Unassembled WGS sequence"/>
</dbReference>
<dbReference type="Pfam" id="PF00521">
    <property type="entry name" value="DNA_topoisoIV"/>
    <property type="match status" value="1"/>
</dbReference>
<evidence type="ECO:0000256" key="10">
    <source>
        <dbReference type="SAM" id="Phobius"/>
    </source>
</evidence>
<dbReference type="SUPFAM" id="SSF56719">
    <property type="entry name" value="Type II DNA topoisomerase"/>
    <property type="match status" value="1"/>
</dbReference>
<dbReference type="AlphaFoldDB" id="A0A9W9YLH6"/>
<evidence type="ECO:0000259" key="11">
    <source>
        <dbReference type="PROSITE" id="PS52040"/>
    </source>
</evidence>
<dbReference type="FunFam" id="3.40.50.670:FF:000001">
    <property type="entry name" value="DNA topoisomerase 2"/>
    <property type="match status" value="1"/>
</dbReference>
<dbReference type="GO" id="GO:0006265">
    <property type="term" value="P:DNA topological change"/>
    <property type="evidence" value="ECO:0007669"/>
    <property type="project" value="InterPro"/>
</dbReference>
<sequence length="198" mass="23278">MTLISTLLHVYVLILYLYLYHFKLRSPRVKKRNPSTAFQNTRNGKSNTDNAKSWKVKYYKGLGTSTPKEAKEYFADMRRHQIQFHHEGPACDEAILMAFSKKKVNDRKDWLNRAMEDRKWRRQQGLPEVYLYEKDTKTVSYSDFVNKELVLFSNADNERSIPCLVDGLKPGQRKVLYTCLKRNDKREVKVASACRISC</sequence>
<evidence type="ECO:0000256" key="5">
    <source>
        <dbReference type="ARBA" id="ARBA00022840"/>
    </source>
</evidence>
<dbReference type="InterPro" id="IPR031660">
    <property type="entry name" value="TOPRIM_C"/>
</dbReference>
<keyword evidence="10" id="KW-1133">Transmembrane helix</keyword>
<dbReference type="InterPro" id="IPR013758">
    <property type="entry name" value="Topo_IIA_A/C_ab"/>
</dbReference>
<dbReference type="InterPro" id="IPR002205">
    <property type="entry name" value="Topo_IIA_dom_A"/>
</dbReference>
<evidence type="ECO:0000313" key="12">
    <source>
        <dbReference type="EMBL" id="KAJ7354843.1"/>
    </source>
</evidence>
<evidence type="ECO:0000256" key="1">
    <source>
        <dbReference type="ARBA" id="ARBA00000185"/>
    </source>
</evidence>
<dbReference type="PROSITE" id="PS52040">
    <property type="entry name" value="TOPO_IIA"/>
    <property type="match status" value="1"/>
</dbReference>
<keyword evidence="10" id="KW-0472">Membrane</keyword>
<evidence type="ECO:0000313" key="13">
    <source>
        <dbReference type="Proteomes" id="UP001163046"/>
    </source>
</evidence>
<dbReference type="Pfam" id="PF16898">
    <property type="entry name" value="TOPRIM_C"/>
    <property type="match status" value="1"/>
</dbReference>
<comment type="catalytic activity">
    <reaction evidence="1">
        <text>ATP-dependent breakage, passage and rejoining of double-stranded DNA.</text>
        <dbReference type="EC" id="5.6.2.2"/>
    </reaction>
</comment>
<dbReference type="InterPro" id="IPR013760">
    <property type="entry name" value="Topo_IIA-like_dom_sf"/>
</dbReference>
<protein>
    <recommendedName>
        <fullName evidence="3">DNA topoisomerase (ATP-hydrolyzing)</fullName>
        <ecNumber evidence="3">5.6.2.2</ecNumber>
    </recommendedName>
</protein>
<evidence type="ECO:0000256" key="4">
    <source>
        <dbReference type="ARBA" id="ARBA00022741"/>
    </source>
</evidence>
<comment type="caution">
    <text evidence="9">Lacks conserved residue(s) required for the propagation of feature annotation.</text>
</comment>
<evidence type="ECO:0000256" key="9">
    <source>
        <dbReference type="PROSITE-ProRule" id="PRU01384"/>
    </source>
</evidence>
<keyword evidence="10" id="KW-0812">Transmembrane</keyword>
<evidence type="ECO:0000256" key="3">
    <source>
        <dbReference type="ARBA" id="ARBA00012895"/>
    </source>
</evidence>
<keyword evidence="4" id="KW-0547">Nucleotide-binding</keyword>
<evidence type="ECO:0000256" key="8">
    <source>
        <dbReference type="ARBA" id="ARBA00023235"/>
    </source>
</evidence>
<keyword evidence="13" id="KW-1185">Reference proteome</keyword>
<evidence type="ECO:0000256" key="6">
    <source>
        <dbReference type="ARBA" id="ARBA00023029"/>
    </source>
</evidence>
<comment type="cofactor">
    <cofactor evidence="2">
        <name>Mg(2+)</name>
        <dbReference type="ChEBI" id="CHEBI:18420"/>
    </cofactor>
</comment>
<dbReference type="GO" id="GO:0005524">
    <property type="term" value="F:ATP binding"/>
    <property type="evidence" value="ECO:0007669"/>
    <property type="project" value="UniProtKB-KW"/>
</dbReference>
<dbReference type="GO" id="GO:0000712">
    <property type="term" value="P:resolution of meiotic recombination intermediates"/>
    <property type="evidence" value="ECO:0007669"/>
    <property type="project" value="TreeGrafter"/>
</dbReference>
<dbReference type="GO" id="GO:0003918">
    <property type="term" value="F:DNA topoisomerase type II (double strand cut, ATP-hydrolyzing) activity"/>
    <property type="evidence" value="ECO:0007669"/>
    <property type="project" value="UniProtKB-EC"/>
</dbReference>
<dbReference type="PANTHER" id="PTHR10169">
    <property type="entry name" value="DNA TOPOISOMERASE/GYRASE"/>
    <property type="match status" value="1"/>
</dbReference>
<dbReference type="PANTHER" id="PTHR10169:SF38">
    <property type="entry name" value="DNA TOPOISOMERASE 2"/>
    <property type="match status" value="1"/>
</dbReference>
<keyword evidence="6" id="KW-0799">Topoisomerase</keyword>
<feature type="transmembrane region" description="Helical" evidence="10">
    <location>
        <begin position="6"/>
        <end position="22"/>
    </location>
</feature>
<accession>A0A9W9YLH6</accession>
<dbReference type="OrthoDB" id="276498at2759"/>
<proteinExistence type="predicted"/>
<dbReference type="InterPro" id="IPR013759">
    <property type="entry name" value="Topo_IIA_B_C"/>
</dbReference>
<keyword evidence="5" id="KW-0067">ATP-binding</keyword>
<dbReference type="EC" id="5.6.2.2" evidence="3"/>
<evidence type="ECO:0000256" key="7">
    <source>
        <dbReference type="ARBA" id="ARBA00023125"/>
    </source>
</evidence>
<name>A0A9W9YLH6_9CNID</name>
<reference evidence="12" key="1">
    <citation type="submission" date="2023-01" db="EMBL/GenBank/DDBJ databases">
        <title>Genome assembly of the deep-sea coral Lophelia pertusa.</title>
        <authorList>
            <person name="Herrera S."/>
            <person name="Cordes E."/>
        </authorList>
    </citation>
    <scope>NUCLEOTIDE SEQUENCE</scope>
    <source>
        <strain evidence="12">USNM1676648</strain>
        <tissue evidence="12">Polyp</tissue>
    </source>
</reference>
<keyword evidence="7 9" id="KW-0238">DNA-binding</keyword>
<dbReference type="Gene3D" id="3.40.50.670">
    <property type="match status" value="1"/>
</dbReference>
<keyword evidence="8 12" id="KW-0413">Isomerase</keyword>
<dbReference type="GO" id="GO:0005634">
    <property type="term" value="C:nucleus"/>
    <property type="evidence" value="ECO:0007669"/>
    <property type="project" value="TreeGrafter"/>
</dbReference>
<comment type="caution">
    <text evidence="12">The sequence shown here is derived from an EMBL/GenBank/DDBJ whole genome shotgun (WGS) entry which is preliminary data.</text>
</comment>
<dbReference type="InterPro" id="IPR050634">
    <property type="entry name" value="DNA_Topoisomerase_II"/>
</dbReference>
<gene>
    <name evidence="12" type="primary">TOP2B_4</name>
    <name evidence="12" type="ORF">OS493_029849</name>
</gene>
<dbReference type="EMBL" id="MU827332">
    <property type="protein sequence ID" value="KAJ7354843.1"/>
    <property type="molecule type" value="Genomic_DNA"/>
</dbReference>
<evidence type="ECO:0000256" key="2">
    <source>
        <dbReference type="ARBA" id="ARBA00001946"/>
    </source>
</evidence>
<dbReference type="GO" id="GO:0000819">
    <property type="term" value="P:sister chromatid segregation"/>
    <property type="evidence" value="ECO:0007669"/>
    <property type="project" value="TreeGrafter"/>
</dbReference>
<dbReference type="Gene3D" id="3.90.199.10">
    <property type="entry name" value="Topoisomerase II, domain 5"/>
    <property type="match status" value="1"/>
</dbReference>